<feature type="domain" description="F-box" evidence="1">
    <location>
        <begin position="18"/>
        <end position="47"/>
    </location>
</feature>
<protein>
    <recommendedName>
        <fullName evidence="5">F-box domain-containing protein</fullName>
    </recommendedName>
</protein>
<dbReference type="InterPro" id="IPR001810">
    <property type="entry name" value="F-box_dom"/>
</dbReference>
<reference evidence="3" key="1">
    <citation type="submission" date="2020-07" db="EMBL/GenBank/DDBJ databases">
        <title>Genome sequence and genetic diversity analysis of an under-domesticated orphan crop, white fonio (Digitaria exilis).</title>
        <authorList>
            <person name="Bennetzen J.L."/>
            <person name="Chen S."/>
            <person name="Ma X."/>
            <person name="Wang X."/>
            <person name="Yssel A.E.J."/>
            <person name="Chaluvadi S.R."/>
            <person name="Johnson M."/>
            <person name="Gangashetty P."/>
            <person name="Hamidou F."/>
            <person name="Sanogo M.D."/>
            <person name="Zwaenepoel A."/>
            <person name="Wallace J."/>
            <person name="Van De Peer Y."/>
            <person name="Van Deynze A."/>
        </authorList>
    </citation>
    <scope>NUCLEOTIDE SEQUENCE</scope>
    <source>
        <tissue evidence="3">Leaves</tissue>
    </source>
</reference>
<organism evidence="3 4">
    <name type="scientific">Digitaria exilis</name>
    <dbReference type="NCBI Taxonomy" id="1010633"/>
    <lineage>
        <taxon>Eukaryota</taxon>
        <taxon>Viridiplantae</taxon>
        <taxon>Streptophyta</taxon>
        <taxon>Embryophyta</taxon>
        <taxon>Tracheophyta</taxon>
        <taxon>Spermatophyta</taxon>
        <taxon>Magnoliopsida</taxon>
        <taxon>Liliopsida</taxon>
        <taxon>Poales</taxon>
        <taxon>Poaceae</taxon>
        <taxon>PACMAD clade</taxon>
        <taxon>Panicoideae</taxon>
        <taxon>Panicodae</taxon>
        <taxon>Paniceae</taxon>
        <taxon>Anthephorinae</taxon>
        <taxon>Digitaria</taxon>
    </lineage>
</organism>
<dbReference type="Pfam" id="PF00646">
    <property type="entry name" value="F-box"/>
    <property type="match status" value="1"/>
</dbReference>
<evidence type="ECO:0000313" key="4">
    <source>
        <dbReference type="Proteomes" id="UP000636709"/>
    </source>
</evidence>
<accession>A0A835EMF0</accession>
<feature type="domain" description="KIB1-4 beta-propeller" evidence="2">
    <location>
        <begin position="92"/>
        <end position="350"/>
    </location>
</feature>
<proteinExistence type="predicted"/>
<dbReference type="Pfam" id="PF03478">
    <property type="entry name" value="Beta-prop_KIB1-4"/>
    <property type="match status" value="1"/>
</dbReference>
<evidence type="ECO:0000259" key="1">
    <source>
        <dbReference type="Pfam" id="PF00646"/>
    </source>
</evidence>
<dbReference type="InterPro" id="IPR050942">
    <property type="entry name" value="F-box_BR-signaling"/>
</dbReference>
<dbReference type="SUPFAM" id="SSF81383">
    <property type="entry name" value="F-box domain"/>
    <property type="match status" value="1"/>
</dbReference>
<dbReference type="InterPro" id="IPR005174">
    <property type="entry name" value="KIB1-4_b-propeller"/>
</dbReference>
<evidence type="ECO:0008006" key="5">
    <source>
        <dbReference type="Google" id="ProtNLM"/>
    </source>
</evidence>
<evidence type="ECO:0000313" key="3">
    <source>
        <dbReference type="EMBL" id="KAF8700745.1"/>
    </source>
</evidence>
<comment type="caution">
    <text evidence="3">The sequence shown here is derived from an EMBL/GenBank/DDBJ whole genome shotgun (WGS) entry which is preliminary data.</text>
</comment>
<gene>
    <name evidence="3" type="ORF">HU200_034100</name>
</gene>
<dbReference type="EMBL" id="JACEFO010001825">
    <property type="protein sequence ID" value="KAF8700745.1"/>
    <property type="molecule type" value="Genomic_DNA"/>
</dbReference>
<dbReference type="OrthoDB" id="622644at2759"/>
<dbReference type="InterPro" id="IPR036047">
    <property type="entry name" value="F-box-like_dom_sf"/>
</dbReference>
<sequence length="410" mass="46307">MHYFYGRTFFRSQLVRPPIDLLLCILHRLELPQALAFASVCTTWRSTAVAAGVPSSSAPWLMSWADLLKGREKRGRCSSAVTCNFHHLLDVDKAYGVSVPHGCFVACCGASHGWLVLVNEISNLVLYNPFTTATIHLPPITDFACVDAVYNDEGNLEHYLETGRVHGIASLGAWFYQLAVLSCSPSKGGDYVVMIIHRDNDWLSFVKSGQSKWQAASSTIMGRDRYADCAYHYGRFYAVTFHGMVEQWDIDGLNGATRKVVVAAEIHAGPILSRHLLSTSWGDLLQVHAHLEIGYPDGIRFQIHKVSQDRCKRLPRKDFIDHALFLGLNHSACLPTKKFPKLRGQCIYYSAPWMVISLEWLSRLPHRWGGVKTYDLKTRKFEHVFPFPLPDCKRSTPDPTPYEVWITPNL</sequence>
<name>A0A835EMF0_9POAL</name>
<keyword evidence="4" id="KW-1185">Reference proteome</keyword>
<dbReference type="AlphaFoldDB" id="A0A835EMF0"/>
<dbReference type="Proteomes" id="UP000636709">
    <property type="component" value="Unassembled WGS sequence"/>
</dbReference>
<evidence type="ECO:0000259" key="2">
    <source>
        <dbReference type="Pfam" id="PF03478"/>
    </source>
</evidence>
<dbReference type="PANTHER" id="PTHR44259">
    <property type="entry name" value="OS07G0183000 PROTEIN-RELATED"/>
    <property type="match status" value="1"/>
</dbReference>
<dbReference type="PANTHER" id="PTHR44259:SF77">
    <property type="entry name" value="OS04G0563401 PROTEIN"/>
    <property type="match status" value="1"/>
</dbReference>